<dbReference type="RefSeq" id="WP_281744667.1">
    <property type="nucleotide sequence ID" value="NZ_AP026974.1"/>
</dbReference>
<evidence type="ECO:0000313" key="2">
    <source>
        <dbReference type="EMBL" id="BDT79408.1"/>
    </source>
</evidence>
<organism evidence="2 3">
    <name type="scientific">Polynucleobacter yangtzensis</name>
    <dbReference type="NCBI Taxonomy" id="1743159"/>
    <lineage>
        <taxon>Bacteria</taxon>
        <taxon>Pseudomonadati</taxon>
        <taxon>Pseudomonadota</taxon>
        <taxon>Betaproteobacteria</taxon>
        <taxon>Burkholderiales</taxon>
        <taxon>Burkholderiaceae</taxon>
        <taxon>Polynucleobacter</taxon>
    </lineage>
</organism>
<sequence>MNLSHIHHVLTEAKKITNHTDYVIIGSLTALGLKVDPPDEMVRSIDVDMYPKDDPGRAGEIAALIGQGSPFEDEHGYYVDAASPDLPTLPDGWEDRFVIHDFGDVKALFLELNDAAISKYARGEIRDRIWIQEGLKMKLLSMPTIECRLRQTAFLDELEETSVKQRIAEDKKLLNLDNET</sequence>
<gene>
    <name evidence="2" type="ORF">PKF032_12960</name>
</gene>
<protein>
    <recommendedName>
        <fullName evidence="1">DUF6036 domain-containing protein</fullName>
    </recommendedName>
</protein>
<proteinExistence type="predicted"/>
<name>A0ABM8CNE0_9BURK</name>
<keyword evidence="3" id="KW-1185">Reference proteome</keyword>
<dbReference type="Pfam" id="PF19502">
    <property type="entry name" value="DUF6036"/>
    <property type="match status" value="1"/>
</dbReference>
<dbReference type="EMBL" id="AP026974">
    <property type="protein sequence ID" value="BDT79408.1"/>
    <property type="molecule type" value="Genomic_DNA"/>
</dbReference>
<accession>A0ABM8CNE0</accession>
<dbReference type="InterPro" id="IPR045792">
    <property type="entry name" value="DUF6036"/>
</dbReference>
<reference evidence="2 3" key="1">
    <citation type="submission" date="2022-11" db="EMBL/GenBank/DDBJ databases">
        <title>Complete Genome Sequences of three Polynucleobacter sp. Subcluster PnecC Strains KF022, KF023, and KF032 Isolated from a Shallow Eutrophic Lake in Japan.</title>
        <authorList>
            <person name="Ogata Y."/>
            <person name="Watanabe K."/>
            <person name="Takemine S."/>
            <person name="Shindo C."/>
            <person name="Kurokawa R."/>
            <person name="Suda W."/>
        </authorList>
    </citation>
    <scope>NUCLEOTIDE SEQUENCE [LARGE SCALE GENOMIC DNA]</scope>
    <source>
        <strain evidence="2 3">KF032</strain>
    </source>
</reference>
<dbReference type="Proteomes" id="UP001211204">
    <property type="component" value="Chromosome"/>
</dbReference>
<feature type="domain" description="DUF6036" evidence="1">
    <location>
        <begin position="6"/>
        <end position="165"/>
    </location>
</feature>
<evidence type="ECO:0000313" key="3">
    <source>
        <dbReference type="Proteomes" id="UP001211204"/>
    </source>
</evidence>
<evidence type="ECO:0000259" key="1">
    <source>
        <dbReference type="Pfam" id="PF19502"/>
    </source>
</evidence>